<keyword evidence="2 5" id="KW-0057">Aromatic amino acid biosynthesis</keyword>
<dbReference type="FunFam" id="3.20.20.70:FF:000047">
    <property type="entry name" value="3-dehydroquinate dehydratase"/>
    <property type="match status" value="1"/>
</dbReference>
<comment type="subunit">
    <text evidence="5">Homodimer.</text>
</comment>
<dbReference type="UniPathway" id="UPA00053">
    <property type="reaction ID" value="UER00086"/>
</dbReference>
<sequence>MPRTQLHLDANSPSIIVPVTARDRSELGRQAEALARVRAGAEAGVGVDLGAGADGSADAPSYYGAYGGAYGVEHDDVPTGGGRPFDLIEWRVDLYEPFTAPAGAGTTGAGASGGGFDPVPVVAALGALAAALPDIPILATFRTTAEGGGAPLSDELYVRLVDTLAASGLAAAVDVEYRHPLAARAIAAAHHHGVAVVASNHDFDATPPTEEIVARLAAMEEAGADVAKIAVMPRSAADVVTLLAATERRYRDAGIPLITMSMGASGAVTRVGGGAFGSAATFATLGEASAPGQLPAAGVRATLDLLHPGAGQP</sequence>
<feature type="binding site" evidence="5">
    <location>
        <begin position="89"/>
        <end position="91"/>
    </location>
    <ligand>
        <name>3-dehydroquinate</name>
        <dbReference type="ChEBI" id="CHEBI:32364"/>
    </ligand>
</feature>
<comment type="catalytic activity">
    <reaction evidence="1 5">
        <text>3-dehydroquinate = 3-dehydroshikimate + H2O</text>
        <dbReference type="Rhea" id="RHEA:21096"/>
        <dbReference type="ChEBI" id="CHEBI:15377"/>
        <dbReference type="ChEBI" id="CHEBI:16630"/>
        <dbReference type="ChEBI" id="CHEBI:32364"/>
        <dbReference type="EC" id="4.2.1.10"/>
    </reaction>
</comment>
<evidence type="ECO:0000313" key="7">
    <source>
        <dbReference type="Proteomes" id="UP000244928"/>
    </source>
</evidence>
<name>A0A2S1RAP4_9ACTN</name>
<feature type="binding site" evidence="5">
    <location>
        <position position="142"/>
    </location>
    <ligand>
        <name>3-dehydroquinate</name>
        <dbReference type="ChEBI" id="CHEBI:32364"/>
    </ligand>
</feature>
<dbReference type="Gene3D" id="3.20.20.70">
    <property type="entry name" value="Aldolase class I"/>
    <property type="match status" value="1"/>
</dbReference>
<accession>A0A2S1RAP4</accession>
<reference evidence="6 7" key="1">
    <citation type="submission" date="2016-04" db="EMBL/GenBank/DDBJ databases">
        <title>Complete genome sequence of Dietzia lutea YIM 80766T, a strain isolated from desert soil in Egypt.</title>
        <authorList>
            <person name="Zhao J."/>
            <person name="Hu B."/>
            <person name="Geng S."/>
            <person name="Nie Y."/>
            <person name="Tang Y."/>
        </authorList>
    </citation>
    <scope>NUCLEOTIDE SEQUENCE [LARGE SCALE GENOMIC DNA]</scope>
    <source>
        <strain evidence="6 7">YIM 80766</strain>
    </source>
</reference>
<dbReference type="EMBL" id="CP015449">
    <property type="protein sequence ID" value="AWH93322.1"/>
    <property type="molecule type" value="Genomic_DNA"/>
</dbReference>
<evidence type="ECO:0000256" key="5">
    <source>
        <dbReference type="HAMAP-Rule" id="MF_00214"/>
    </source>
</evidence>
<dbReference type="KEGG" id="dlu:A6035_15315"/>
<dbReference type="InterPro" id="IPR050146">
    <property type="entry name" value="Type-I_3-dehydroquinase"/>
</dbReference>
<dbReference type="GO" id="GO:0003855">
    <property type="term" value="F:3-dehydroquinate dehydratase activity"/>
    <property type="evidence" value="ECO:0007669"/>
    <property type="project" value="UniProtKB-UniRule"/>
</dbReference>
<keyword evidence="7" id="KW-1185">Reference proteome</keyword>
<dbReference type="SUPFAM" id="SSF51569">
    <property type="entry name" value="Aldolase"/>
    <property type="match status" value="1"/>
</dbReference>
<comment type="pathway">
    <text evidence="5">Metabolic intermediate biosynthesis; chorismate biosynthesis; chorismate from D-erythrose 4-phosphate and phosphoenolpyruvate: step 3/7.</text>
</comment>
<dbReference type="PANTHER" id="PTHR43699:SF1">
    <property type="entry name" value="3-DEHYDROQUINATE DEHYDRATASE"/>
    <property type="match status" value="1"/>
</dbReference>
<dbReference type="PANTHER" id="PTHR43699">
    <property type="entry name" value="3-DEHYDROQUINATE DEHYDRATASE"/>
    <property type="match status" value="1"/>
</dbReference>
<dbReference type="AlphaFoldDB" id="A0A2S1RAP4"/>
<gene>
    <name evidence="5" type="primary">aroD</name>
    <name evidence="6" type="ORF">A6035_15315</name>
</gene>
<comment type="caution">
    <text evidence="5">Lacks conserved residue(s) required for the propagation of feature annotation.</text>
</comment>
<comment type="function">
    <text evidence="5">Involved in the third step of the chorismate pathway, which leads to the biosynthesis of aromatic amino acids. Catalyzes the cis-dehydration of 3-dehydroquinate (DHQ) and introduces the first double bond of the aromatic ring to yield 3-dehydroshikimate.</text>
</comment>
<feature type="active site" description="Schiff-base intermediate with substrate" evidence="5">
    <location>
        <position position="228"/>
    </location>
</feature>
<organism evidence="6 7">
    <name type="scientific">Dietzia lutea</name>
    <dbReference type="NCBI Taxonomy" id="546160"/>
    <lineage>
        <taxon>Bacteria</taxon>
        <taxon>Bacillati</taxon>
        <taxon>Actinomycetota</taxon>
        <taxon>Actinomycetes</taxon>
        <taxon>Mycobacteriales</taxon>
        <taxon>Dietziaceae</taxon>
        <taxon>Dietzia</taxon>
    </lineage>
</organism>
<dbReference type="InterPro" id="IPR001381">
    <property type="entry name" value="DHquinase_I"/>
</dbReference>
<dbReference type="HAMAP" id="MF_00214">
    <property type="entry name" value="AroD"/>
    <property type="match status" value="1"/>
</dbReference>
<evidence type="ECO:0000256" key="1">
    <source>
        <dbReference type="ARBA" id="ARBA00001864"/>
    </source>
</evidence>
<dbReference type="Proteomes" id="UP000244928">
    <property type="component" value="Chromosome"/>
</dbReference>
<dbReference type="GO" id="GO:0009073">
    <property type="term" value="P:aromatic amino acid family biosynthetic process"/>
    <property type="evidence" value="ECO:0007669"/>
    <property type="project" value="UniProtKB-KW"/>
</dbReference>
<feature type="binding site" evidence="5">
    <location>
        <position position="270"/>
    </location>
    <ligand>
        <name>3-dehydroquinate</name>
        <dbReference type="ChEBI" id="CHEBI:32364"/>
    </ligand>
</feature>
<proteinExistence type="inferred from homology"/>
<dbReference type="GO" id="GO:0009423">
    <property type="term" value="P:chorismate biosynthetic process"/>
    <property type="evidence" value="ECO:0007669"/>
    <property type="project" value="UniProtKB-UniRule"/>
</dbReference>
<feature type="binding site" evidence="5">
    <location>
        <position position="293"/>
    </location>
    <ligand>
        <name>3-dehydroquinate</name>
        <dbReference type="ChEBI" id="CHEBI:32364"/>
    </ligand>
</feature>
<keyword evidence="4 5" id="KW-0704">Schiff base</keyword>
<feature type="binding site" evidence="5">
    <location>
        <position position="289"/>
    </location>
    <ligand>
        <name>3-dehydroquinate</name>
        <dbReference type="ChEBI" id="CHEBI:32364"/>
    </ligand>
</feature>
<dbReference type="CDD" id="cd00502">
    <property type="entry name" value="DHQase_I"/>
    <property type="match status" value="1"/>
</dbReference>
<dbReference type="GO" id="GO:0046279">
    <property type="term" value="P:3,4-dihydroxybenzoate biosynthetic process"/>
    <property type="evidence" value="ECO:0007669"/>
    <property type="project" value="TreeGrafter"/>
</dbReference>
<dbReference type="RefSeq" id="WP_108848676.1">
    <property type="nucleotide sequence ID" value="NZ_CP015449.1"/>
</dbReference>
<evidence type="ECO:0000256" key="4">
    <source>
        <dbReference type="ARBA" id="ARBA00023270"/>
    </source>
</evidence>
<keyword evidence="3 5" id="KW-0456">Lyase</keyword>
<dbReference type="GO" id="GO:0008652">
    <property type="term" value="P:amino acid biosynthetic process"/>
    <property type="evidence" value="ECO:0007669"/>
    <property type="project" value="UniProtKB-KW"/>
</dbReference>
<evidence type="ECO:0000256" key="3">
    <source>
        <dbReference type="ARBA" id="ARBA00023239"/>
    </source>
</evidence>
<protein>
    <recommendedName>
        <fullName evidence="5">3-dehydroquinate dehydratase</fullName>
        <shortName evidence="5">3-dehydroquinase</shortName>
        <ecNumber evidence="5">4.2.1.10</ecNumber>
    </recommendedName>
    <alternativeName>
        <fullName evidence="5">Type I DHQase</fullName>
    </alternativeName>
    <alternativeName>
        <fullName evidence="5">Type I dehydroquinase</fullName>
        <shortName evidence="5">DHQ1</shortName>
    </alternativeName>
</protein>
<dbReference type="Pfam" id="PF01487">
    <property type="entry name" value="DHquinase_I"/>
    <property type="match status" value="1"/>
</dbReference>
<comment type="similarity">
    <text evidence="5">Belongs to the type-I 3-dehydroquinase family.</text>
</comment>
<dbReference type="InterPro" id="IPR013785">
    <property type="entry name" value="Aldolase_TIM"/>
</dbReference>
<dbReference type="NCBIfam" id="TIGR01093">
    <property type="entry name" value="aroD"/>
    <property type="match status" value="1"/>
</dbReference>
<dbReference type="EC" id="4.2.1.10" evidence="5"/>
<evidence type="ECO:0000313" key="6">
    <source>
        <dbReference type="EMBL" id="AWH93322.1"/>
    </source>
</evidence>
<evidence type="ECO:0000256" key="2">
    <source>
        <dbReference type="ARBA" id="ARBA00023141"/>
    </source>
</evidence>
<keyword evidence="5" id="KW-0028">Amino-acid biosynthesis</keyword>
<feature type="active site" description="Proton donor/acceptor" evidence="5">
    <location>
        <position position="201"/>
    </location>
</feature>